<accession>A0A2N5UM34</accession>
<sequence>MAAQSVLITTKTGEDHLIHLAREMAIWICRETLCRSLSHSSGPPRSINLRRRLRYRTPETCSKLPKLLDLLITLGGDGTILLASWLLQRIVPPIMPFALGSPGFLTNFHYANHQQGMHEATKRGVSMNPRIRYWTVYRDSSAPPRRRIVRSGKTNEILINILGGNYHMTTVQGDSLTVPTPPGSTAHSSIPKTFCGQSPPSAPARALSSWPTIFPGSMESSVYVPKTSRNTTWTSFDSR</sequence>
<dbReference type="InterPro" id="IPR002504">
    <property type="entry name" value="NADK"/>
</dbReference>
<evidence type="ECO:0000256" key="5">
    <source>
        <dbReference type="ARBA" id="ARBA00023027"/>
    </source>
</evidence>
<proteinExistence type="inferred from homology"/>
<comment type="caution">
    <text evidence="6">The sequence shown here is derived from an EMBL/GenBank/DDBJ whole genome shotgun (WGS) entry which is preliminary data.</text>
</comment>
<evidence type="ECO:0000256" key="1">
    <source>
        <dbReference type="ARBA" id="ARBA00010995"/>
    </source>
</evidence>
<dbReference type="Gene3D" id="2.60.200.30">
    <property type="entry name" value="Probable inorganic polyphosphate/atp-NAD kinase, domain 2"/>
    <property type="match status" value="1"/>
</dbReference>
<dbReference type="Pfam" id="PF01513">
    <property type="entry name" value="NAD_kinase"/>
    <property type="match status" value="1"/>
</dbReference>
<evidence type="ECO:0000256" key="4">
    <source>
        <dbReference type="ARBA" id="ARBA00022857"/>
    </source>
</evidence>
<dbReference type="Proteomes" id="UP000235392">
    <property type="component" value="Unassembled WGS sequence"/>
</dbReference>
<comment type="similarity">
    <text evidence="1">Belongs to the NAD kinase family.</text>
</comment>
<dbReference type="PANTHER" id="PTHR20275">
    <property type="entry name" value="NAD KINASE"/>
    <property type="match status" value="1"/>
</dbReference>
<dbReference type="EMBL" id="PGCI01000123">
    <property type="protein sequence ID" value="PLW38802.1"/>
    <property type="molecule type" value="Genomic_DNA"/>
</dbReference>
<evidence type="ECO:0000313" key="7">
    <source>
        <dbReference type="Proteomes" id="UP000235392"/>
    </source>
</evidence>
<dbReference type="InterPro" id="IPR017437">
    <property type="entry name" value="ATP-NAD_kinase_PpnK-typ_C"/>
</dbReference>
<gene>
    <name evidence="6" type="ORF">PCASD_12572</name>
</gene>
<keyword evidence="4" id="KW-0521">NADP</keyword>
<dbReference type="PANTHER" id="PTHR20275:SF0">
    <property type="entry name" value="NAD KINASE"/>
    <property type="match status" value="1"/>
</dbReference>
<keyword evidence="3" id="KW-0418">Kinase</keyword>
<keyword evidence="5" id="KW-0520">NAD</keyword>
<dbReference type="GO" id="GO:0003951">
    <property type="term" value="F:NAD+ kinase activity"/>
    <property type="evidence" value="ECO:0007669"/>
    <property type="project" value="InterPro"/>
</dbReference>
<evidence type="ECO:0000256" key="3">
    <source>
        <dbReference type="ARBA" id="ARBA00022777"/>
    </source>
</evidence>
<evidence type="ECO:0008006" key="8">
    <source>
        <dbReference type="Google" id="ProtNLM"/>
    </source>
</evidence>
<dbReference type="SUPFAM" id="SSF111331">
    <property type="entry name" value="NAD kinase/diacylglycerol kinase-like"/>
    <property type="match status" value="1"/>
</dbReference>
<evidence type="ECO:0000256" key="2">
    <source>
        <dbReference type="ARBA" id="ARBA00022679"/>
    </source>
</evidence>
<dbReference type="GO" id="GO:0019674">
    <property type="term" value="P:NAD+ metabolic process"/>
    <property type="evidence" value="ECO:0007669"/>
    <property type="project" value="InterPro"/>
</dbReference>
<protein>
    <recommendedName>
        <fullName evidence="8">NAD(+) kinase</fullName>
    </recommendedName>
</protein>
<organism evidence="6 7">
    <name type="scientific">Puccinia coronata f. sp. avenae</name>
    <dbReference type="NCBI Taxonomy" id="200324"/>
    <lineage>
        <taxon>Eukaryota</taxon>
        <taxon>Fungi</taxon>
        <taxon>Dikarya</taxon>
        <taxon>Basidiomycota</taxon>
        <taxon>Pucciniomycotina</taxon>
        <taxon>Pucciniomycetes</taxon>
        <taxon>Pucciniales</taxon>
        <taxon>Pucciniaceae</taxon>
        <taxon>Puccinia</taxon>
    </lineage>
</organism>
<dbReference type="InterPro" id="IPR017438">
    <property type="entry name" value="ATP-NAD_kinase_N"/>
</dbReference>
<name>A0A2N5UM34_9BASI</name>
<dbReference type="GO" id="GO:0006741">
    <property type="term" value="P:NADP+ biosynthetic process"/>
    <property type="evidence" value="ECO:0007669"/>
    <property type="project" value="InterPro"/>
</dbReference>
<dbReference type="Gene3D" id="3.40.50.10330">
    <property type="entry name" value="Probable inorganic polyphosphate/atp-NAD kinase, domain 1"/>
    <property type="match status" value="1"/>
</dbReference>
<keyword evidence="2" id="KW-0808">Transferase</keyword>
<dbReference type="AlphaFoldDB" id="A0A2N5UM34"/>
<evidence type="ECO:0000313" key="6">
    <source>
        <dbReference type="EMBL" id="PLW38802.1"/>
    </source>
</evidence>
<dbReference type="InterPro" id="IPR016064">
    <property type="entry name" value="NAD/diacylglycerol_kinase_sf"/>
</dbReference>
<reference evidence="6 7" key="1">
    <citation type="submission" date="2017-11" db="EMBL/GenBank/DDBJ databases">
        <title>De novo assembly and phasing of dikaryotic genomes from two isolates of Puccinia coronata f. sp. avenae, the causal agent of oat crown rust.</title>
        <authorList>
            <person name="Miller M.E."/>
            <person name="Zhang Y."/>
            <person name="Omidvar V."/>
            <person name="Sperschneider J."/>
            <person name="Schwessinger B."/>
            <person name="Raley C."/>
            <person name="Palmer J.M."/>
            <person name="Garnica D."/>
            <person name="Upadhyaya N."/>
            <person name="Rathjen J."/>
            <person name="Taylor J.M."/>
            <person name="Park R.F."/>
            <person name="Dodds P.N."/>
            <person name="Hirsch C.D."/>
            <person name="Kianian S.F."/>
            <person name="Figueroa M."/>
        </authorList>
    </citation>
    <scope>NUCLEOTIDE SEQUENCE [LARGE SCALE GENOMIC DNA]</scope>
    <source>
        <strain evidence="6">12SD80</strain>
    </source>
</reference>